<dbReference type="GO" id="GO:0016020">
    <property type="term" value="C:membrane"/>
    <property type="evidence" value="ECO:0007669"/>
    <property type="project" value="TreeGrafter"/>
</dbReference>
<reference evidence="2 3" key="1">
    <citation type="submission" date="2019-08" db="EMBL/GenBank/DDBJ databases">
        <title>Bradyrhizobium hipponensis sp. nov., a rhizobium isolated from a Lupinus angustifolius root nodule in Tunisia.</title>
        <authorList>
            <person name="Off K."/>
            <person name="Rejili M."/>
            <person name="Mars M."/>
            <person name="Brachmann A."/>
            <person name="Marin M."/>
        </authorList>
    </citation>
    <scope>NUCLEOTIDE SEQUENCE [LARGE SCALE GENOMIC DNA]</scope>
    <source>
        <strain evidence="2 3">CTAW71</strain>
    </source>
</reference>
<dbReference type="Gene3D" id="3.40.50.1820">
    <property type="entry name" value="alpha/beta hydrolase"/>
    <property type="match status" value="1"/>
</dbReference>
<evidence type="ECO:0000259" key="1">
    <source>
        <dbReference type="Pfam" id="PF00561"/>
    </source>
</evidence>
<dbReference type="OrthoDB" id="9812774at2"/>
<dbReference type="GO" id="GO:0016787">
    <property type="term" value="F:hydrolase activity"/>
    <property type="evidence" value="ECO:0007669"/>
    <property type="project" value="UniProtKB-KW"/>
</dbReference>
<dbReference type="InterPro" id="IPR000073">
    <property type="entry name" value="AB_hydrolase_1"/>
</dbReference>
<dbReference type="PANTHER" id="PTHR43798">
    <property type="entry name" value="MONOACYLGLYCEROL LIPASE"/>
    <property type="match status" value="1"/>
</dbReference>
<gene>
    <name evidence="2" type="ORF">FXB40_31470</name>
</gene>
<name>A0A5D3K8L1_9BRAD</name>
<dbReference type="Proteomes" id="UP000324758">
    <property type="component" value="Unassembled WGS sequence"/>
</dbReference>
<keyword evidence="2" id="KW-0378">Hydrolase</keyword>
<dbReference type="InterPro" id="IPR050266">
    <property type="entry name" value="AB_hydrolase_sf"/>
</dbReference>
<organism evidence="2 3">
    <name type="scientific">Bradyrhizobium rifense</name>
    <dbReference type="NCBI Taxonomy" id="515499"/>
    <lineage>
        <taxon>Bacteria</taxon>
        <taxon>Pseudomonadati</taxon>
        <taxon>Pseudomonadota</taxon>
        <taxon>Alphaproteobacteria</taxon>
        <taxon>Hyphomicrobiales</taxon>
        <taxon>Nitrobacteraceae</taxon>
        <taxon>Bradyrhizobium</taxon>
    </lineage>
</organism>
<dbReference type="InterPro" id="IPR029058">
    <property type="entry name" value="AB_hydrolase_fold"/>
</dbReference>
<feature type="domain" description="AB hydrolase-1" evidence="1">
    <location>
        <begin position="62"/>
        <end position="307"/>
    </location>
</feature>
<evidence type="ECO:0000313" key="3">
    <source>
        <dbReference type="Proteomes" id="UP000324758"/>
    </source>
</evidence>
<accession>A0A5D3K8L1</accession>
<dbReference type="AlphaFoldDB" id="A0A5D3K8L1"/>
<dbReference type="Pfam" id="PF00561">
    <property type="entry name" value="Abhydrolase_1"/>
    <property type="match status" value="1"/>
</dbReference>
<keyword evidence="3" id="KW-1185">Reference proteome</keyword>
<sequence length="323" mass="35831">MSLAATTTGAIGSTLLDLPALAEEKTTVSTDQIETLLPGFRRSRIRTSGAEINTFVKGEGAPLLLLHGHPQTVVCWHKVAPKLAERFTVVLTDLRGYGDSSKPDGGKDSVNYSKREMARDQVEVMHSLGFDHFYATGHDRGGRVLHRLLLDHPAAVTRAALLDIAPTATMYAKVTKDFAMRYMWWFFLSQPAPLPETLIGNNLDFYLQAHINKQNKTPGAIDPVAFEEYRRCYTRETLHAVCEDYRASAGIDLMHDAADPAKRIGCPLLVLWGEKGVVGSTYDVRETWREKATDVRGESLPCGHYLPEEAPALVVDKLSDFFT</sequence>
<protein>
    <submittedName>
        <fullName evidence="2">Alpha/beta hydrolase</fullName>
    </submittedName>
</protein>
<comment type="caution">
    <text evidence="2">The sequence shown here is derived from an EMBL/GenBank/DDBJ whole genome shotgun (WGS) entry which is preliminary data.</text>
</comment>
<evidence type="ECO:0000313" key="2">
    <source>
        <dbReference type="EMBL" id="TYL90761.1"/>
    </source>
</evidence>
<dbReference type="EMBL" id="VSSS01000051">
    <property type="protein sequence ID" value="TYL90761.1"/>
    <property type="molecule type" value="Genomic_DNA"/>
</dbReference>
<dbReference type="PANTHER" id="PTHR43798:SF33">
    <property type="entry name" value="HYDROLASE, PUTATIVE (AFU_ORTHOLOGUE AFUA_2G14860)-RELATED"/>
    <property type="match status" value="1"/>
</dbReference>
<proteinExistence type="predicted"/>
<dbReference type="SUPFAM" id="SSF53474">
    <property type="entry name" value="alpha/beta-Hydrolases"/>
    <property type="match status" value="1"/>
</dbReference>